<organism evidence="2 3">
    <name type="scientific">Pseudomonas donghuensis</name>
    <dbReference type="NCBI Taxonomy" id="1163398"/>
    <lineage>
        <taxon>Bacteria</taxon>
        <taxon>Pseudomonadati</taxon>
        <taxon>Pseudomonadota</taxon>
        <taxon>Gammaproteobacteria</taxon>
        <taxon>Pseudomonadales</taxon>
        <taxon>Pseudomonadaceae</taxon>
        <taxon>Pseudomonas</taxon>
    </lineage>
</organism>
<dbReference type="AlphaFoldDB" id="A0AAP0SHU1"/>
<dbReference type="KEGG" id="pdw:BV82_3507"/>
<dbReference type="GO" id="GO:0004222">
    <property type="term" value="F:metalloendopeptidase activity"/>
    <property type="evidence" value="ECO:0007669"/>
    <property type="project" value="InterPro"/>
</dbReference>
<dbReference type="Proteomes" id="UP000027121">
    <property type="component" value="Chromosome"/>
</dbReference>
<dbReference type="GO" id="GO:0006508">
    <property type="term" value="P:proteolysis"/>
    <property type="evidence" value="ECO:0007669"/>
    <property type="project" value="InterPro"/>
</dbReference>
<sequence length="215" mass="23732">MIMNSRARRTAFHEAGHALAFWWNGLAIKRVTVRTRAEALIGPMVDLRGNLQAVKGLVEADYLVPLPAFEPPGIAEYLPSMIELIERDLLNCFAGPVAEAVYRHCAVDRFLTTSGAGDLRRAHELIALLPARKLLDAEPVALVRCHCLVRRYWPALRALAEQLRERGALDGDTLIALLCQLTGETPQRLSNPLTPLDQPSRSGRSSGATPRLARQ</sequence>
<feature type="region of interest" description="Disordered" evidence="1">
    <location>
        <begin position="188"/>
        <end position="215"/>
    </location>
</feature>
<dbReference type="Gene3D" id="1.20.58.760">
    <property type="entry name" value="Peptidase M41"/>
    <property type="match status" value="1"/>
</dbReference>
<name>A0AAP0SHU1_9PSED</name>
<dbReference type="InterPro" id="IPR037219">
    <property type="entry name" value="Peptidase_M41-like"/>
</dbReference>
<protein>
    <recommendedName>
        <fullName evidence="4">Peptidase M41 domain-containing protein</fullName>
    </recommendedName>
</protein>
<reference evidence="2 3" key="2">
    <citation type="journal article" date="2016" name="Front. Microbiol.">
        <title>When Genome-Based Approach Meets the 'Old but Good': Revealing Genes Involved in the Antibacterial Activity of Pseudomonas sp. P482 against Soft Rot Pathogens.</title>
        <authorList>
            <person name="Krzyzanowska D.M."/>
            <person name="Ossowicki A."/>
            <person name="Rajewska M."/>
            <person name="Maciag T."/>
            <person name="Jablonska M."/>
            <person name="Obuchowski M."/>
            <person name="Heeb S."/>
            <person name="Jafra S."/>
        </authorList>
    </citation>
    <scope>NUCLEOTIDE SEQUENCE [LARGE SCALE GENOMIC DNA]</scope>
    <source>
        <strain evidence="2 3">P482</strain>
    </source>
</reference>
<feature type="compositionally biased region" description="Polar residues" evidence="1">
    <location>
        <begin position="188"/>
        <end position="208"/>
    </location>
</feature>
<dbReference type="GO" id="GO:0005524">
    <property type="term" value="F:ATP binding"/>
    <property type="evidence" value="ECO:0007669"/>
    <property type="project" value="InterPro"/>
</dbReference>
<evidence type="ECO:0000313" key="2">
    <source>
        <dbReference type="EMBL" id="KDN98779.2"/>
    </source>
</evidence>
<dbReference type="GO" id="GO:0004176">
    <property type="term" value="F:ATP-dependent peptidase activity"/>
    <property type="evidence" value="ECO:0007669"/>
    <property type="project" value="InterPro"/>
</dbReference>
<proteinExistence type="predicted"/>
<dbReference type="SUPFAM" id="SSF140990">
    <property type="entry name" value="FtsH protease domain-like"/>
    <property type="match status" value="1"/>
</dbReference>
<gene>
    <name evidence="2" type="ORF">BV82_3507</name>
</gene>
<accession>A0AAP0SHU1</accession>
<reference evidence="2 3" key="1">
    <citation type="journal article" date="2014" name="Genome Announc.">
        <title>Genome Sequence of Pseudomonas sp. Strain P482, a Tomato Rhizosphere Isolate with Broad-Spectrum Antimicrobial Activity.</title>
        <authorList>
            <person name="Krzyzanowska D.M."/>
            <person name="Ossowicki A."/>
            <person name="Jafra S."/>
        </authorList>
    </citation>
    <scope>NUCLEOTIDE SEQUENCE [LARGE SCALE GENOMIC DNA]</scope>
    <source>
        <strain evidence="2 3">P482</strain>
    </source>
</reference>
<keyword evidence="3" id="KW-1185">Reference proteome</keyword>
<evidence type="ECO:0000313" key="3">
    <source>
        <dbReference type="Proteomes" id="UP000027121"/>
    </source>
</evidence>
<evidence type="ECO:0008006" key="4">
    <source>
        <dbReference type="Google" id="ProtNLM"/>
    </source>
</evidence>
<dbReference type="EMBL" id="CP071706">
    <property type="protein sequence ID" value="KDN98779.2"/>
    <property type="molecule type" value="Genomic_DNA"/>
</dbReference>
<evidence type="ECO:0000256" key="1">
    <source>
        <dbReference type="SAM" id="MobiDB-lite"/>
    </source>
</evidence>